<keyword evidence="2" id="KW-1185">Reference proteome</keyword>
<name>A0ACB8RH61_9AGAM</name>
<organism evidence="1 2">
    <name type="scientific">Auriscalpium vulgare</name>
    <dbReference type="NCBI Taxonomy" id="40419"/>
    <lineage>
        <taxon>Eukaryota</taxon>
        <taxon>Fungi</taxon>
        <taxon>Dikarya</taxon>
        <taxon>Basidiomycota</taxon>
        <taxon>Agaricomycotina</taxon>
        <taxon>Agaricomycetes</taxon>
        <taxon>Russulales</taxon>
        <taxon>Auriscalpiaceae</taxon>
        <taxon>Auriscalpium</taxon>
    </lineage>
</organism>
<dbReference type="EMBL" id="MU276027">
    <property type="protein sequence ID" value="KAI0043255.1"/>
    <property type="molecule type" value="Genomic_DNA"/>
</dbReference>
<evidence type="ECO:0000313" key="2">
    <source>
        <dbReference type="Proteomes" id="UP000814033"/>
    </source>
</evidence>
<comment type="caution">
    <text evidence="1">The sequence shown here is derived from an EMBL/GenBank/DDBJ whole genome shotgun (WGS) entry which is preliminary data.</text>
</comment>
<evidence type="ECO:0000313" key="1">
    <source>
        <dbReference type="EMBL" id="KAI0043255.1"/>
    </source>
</evidence>
<reference evidence="1" key="2">
    <citation type="journal article" date="2022" name="New Phytol.">
        <title>Evolutionary transition to the ectomycorrhizal habit in the genomes of a hyperdiverse lineage of mushroom-forming fungi.</title>
        <authorList>
            <person name="Looney B."/>
            <person name="Miyauchi S."/>
            <person name="Morin E."/>
            <person name="Drula E."/>
            <person name="Courty P.E."/>
            <person name="Kohler A."/>
            <person name="Kuo A."/>
            <person name="LaButti K."/>
            <person name="Pangilinan J."/>
            <person name="Lipzen A."/>
            <person name="Riley R."/>
            <person name="Andreopoulos W."/>
            <person name="He G."/>
            <person name="Johnson J."/>
            <person name="Nolan M."/>
            <person name="Tritt A."/>
            <person name="Barry K.W."/>
            <person name="Grigoriev I.V."/>
            <person name="Nagy L.G."/>
            <person name="Hibbett D."/>
            <person name="Henrissat B."/>
            <person name="Matheny P.B."/>
            <person name="Labbe J."/>
            <person name="Martin F.M."/>
        </authorList>
    </citation>
    <scope>NUCLEOTIDE SEQUENCE</scope>
    <source>
        <strain evidence="1">FP105234-sp</strain>
    </source>
</reference>
<accession>A0ACB8RH61</accession>
<proteinExistence type="predicted"/>
<sequence>MSLYQSTHSIPAVPQTDSHETFFNGAGNEDSATHPSFATKLNFSNDELCFIEGLLHAQIGYSHTLSSPSQSFPPVNSYHQSDNTLNYPSQGSQGMPVAPSYDAWLAFVAPQSGPSSHTRGQPGDFQPPQGMPTGDSPTWPPPSQPFPPIDPSDQFDDFMPNNPERMPGPLPNGANASSAIPVFQSCASGSSSEIRGQPKDFLAQNGPPEFDLTSSDALQLSPLSTDSAPTQHQHMASGSTPRNSMSPLASSSDDNQTREQDRLADRNEQRREAARRSAKKFRDKESNEVEGVRVHLELEQASKVEVLEIACERIQAEIDEKKRLTEENEDLQKELACYLLTLIEQGIAPIDPTAQHISLHAQENRGGEAGADRT</sequence>
<reference evidence="1" key="1">
    <citation type="submission" date="2021-02" db="EMBL/GenBank/DDBJ databases">
        <authorList>
            <consortium name="DOE Joint Genome Institute"/>
            <person name="Ahrendt S."/>
            <person name="Looney B.P."/>
            <person name="Miyauchi S."/>
            <person name="Morin E."/>
            <person name="Drula E."/>
            <person name="Courty P.E."/>
            <person name="Chicoki N."/>
            <person name="Fauchery L."/>
            <person name="Kohler A."/>
            <person name="Kuo A."/>
            <person name="Labutti K."/>
            <person name="Pangilinan J."/>
            <person name="Lipzen A."/>
            <person name="Riley R."/>
            <person name="Andreopoulos W."/>
            <person name="He G."/>
            <person name="Johnson J."/>
            <person name="Barry K.W."/>
            <person name="Grigoriev I.V."/>
            <person name="Nagy L."/>
            <person name="Hibbett D."/>
            <person name="Henrissat B."/>
            <person name="Matheny P.B."/>
            <person name="Labbe J."/>
            <person name="Martin F."/>
        </authorList>
    </citation>
    <scope>NUCLEOTIDE SEQUENCE</scope>
    <source>
        <strain evidence="1">FP105234-sp</strain>
    </source>
</reference>
<gene>
    <name evidence="1" type="ORF">FA95DRAFT_428897</name>
</gene>
<dbReference type="Proteomes" id="UP000814033">
    <property type="component" value="Unassembled WGS sequence"/>
</dbReference>
<protein>
    <submittedName>
        <fullName evidence="1">Uncharacterized protein</fullName>
    </submittedName>
</protein>